<dbReference type="InterPro" id="IPR006518">
    <property type="entry name" value="Trypano_RHS"/>
</dbReference>
<proteinExistence type="predicted"/>
<sequence>MHKLGPILRYIFDERDYNYWIGNCHNLVDWTPSWGSESYFVFGTSKLWEGNNALEYIARIVRVRGERNGESPFNAPITAHLASKTLCMLAKLMPQADFNLFVSRVRDYLISENFGKCAMFAFLNGAFVGAIRRKLKELRPPARRPSHRCAPEVYSQEGPASHYFFPSVEHIDKKTCIKYWLLYIPEVEDFPLVDGFFFVDSPRKTLVGLRMATAGEHNTTAGTVRQFTGCLAAYFDGWEELSREMSWEIICVQHADRVLMGGWQRCDAVEHPSEGECGEEAVAVFAEFGLRKGCRCQVGGWRMQKYVFSTVSETGACFSPRIPVVLCLNEHCGVSGRWKGSHLGLCWWWWHRHVFVAWPLG</sequence>
<name>A0A2V2WMX9_TRYCR</name>
<protein>
    <submittedName>
        <fullName evidence="2">Putative retrotransposon hot spot protein (RHS)</fullName>
    </submittedName>
</protein>
<dbReference type="VEuPathDB" id="TriTrypDB:TcYC6_0146710"/>
<dbReference type="Proteomes" id="UP000246078">
    <property type="component" value="Unassembled WGS sequence"/>
</dbReference>
<gene>
    <name evidence="2" type="ORF">C3747_82g127</name>
</gene>
<dbReference type="InterPro" id="IPR046836">
    <property type="entry name" value="RHS_C"/>
</dbReference>
<reference evidence="2 3" key="1">
    <citation type="journal article" date="2018" name="Microb. Genom.">
        <title>Expanding an expanded genome: long-read sequencing of Trypanosoma cruzi.</title>
        <authorList>
            <person name="Berna L."/>
            <person name="Rodriguez M."/>
            <person name="Chiribao M.L."/>
            <person name="Parodi-Talice A."/>
            <person name="Pita S."/>
            <person name="Rijo G."/>
            <person name="Alvarez-Valin F."/>
            <person name="Robello C."/>
        </authorList>
    </citation>
    <scope>NUCLEOTIDE SEQUENCE [LARGE SCALE GENOMIC DNA]</scope>
    <source>
        <strain evidence="2 3">TCC</strain>
    </source>
</reference>
<dbReference type="VEuPathDB" id="TriTrypDB:TcG_12339"/>
<dbReference type="VEuPathDB" id="TriTrypDB:C3747_82g127"/>
<evidence type="ECO:0000259" key="1">
    <source>
        <dbReference type="Pfam" id="PF07999"/>
    </source>
</evidence>
<dbReference type="AlphaFoldDB" id="A0A2V2WMX9"/>
<accession>A0A2V2WMX9</accession>
<evidence type="ECO:0000313" key="2">
    <source>
        <dbReference type="EMBL" id="PWV09183.1"/>
    </source>
</evidence>
<evidence type="ECO:0000313" key="3">
    <source>
        <dbReference type="Proteomes" id="UP000246078"/>
    </source>
</evidence>
<dbReference type="Pfam" id="PF07999">
    <property type="entry name" value="RHSP"/>
    <property type="match status" value="1"/>
</dbReference>
<organism evidence="2 3">
    <name type="scientific">Trypanosoma cruzi</name>
    <dbReference type="NCBI Taxonomy" id="5693"/>
    <lineage>
        <taxon>Eukaryota</taxon>
        <taxon>Discoba</taxon>
        <taxon>Euglenozoa</taxon>
        <taxon>Kinetoplastea</taxon>
        <taxon>Metakinetoplastina</taxon>
        <taxon>Trypanosomatida</taxon>
        <taxon>Trypanosomatidae</taxon>
        <taxon>Trypanosoma</taxon>
        <taxon>Schizotrypanum</taxon>
    </lineage>
</organism>
<dbReference type="VEuPathDB" id="TriTrypDB:TcCL_NonESM10560"/>
<dbReference type="NCBIfam" id="TIGR01631">
    <property type="entry name" value="Trypano_RHS"/>
    <property type="match status" value="1"/>
</dbReference>
<dbReference type="VEuPathDB" id="TriTrypDB:C4B63_399g9"/>
<comment type="caution">
    <text evidence="2">The sequence shown here is derived from an EMBL/GenBank/DDBJ whole genome shotgun (WGS) entry which is preliminary data.</text>
</comment>
<feature type="domain" description="Retrotransposon hot spot protein,C-terminal" evidence="1">
    <location>
        <begin position="1"/>
        <end position="138"/>
    </location>
</feature>
<dbReference type="EMBL" id="PRFC01000082">
    <property type="protein sequence ID" value="PWV09183.1"/>
    <property type="molecule type" value="Genomic_DNA"/>
</dbReference>